<evidence type="ECO:0000313" key="17">
    <source>
        <dbReference type="Proteomes" id="UP000826234"/>
    </source>
</evidence>
<comment type="function">
    <text evidence="12">Transcriptional regulator that controls a genetic switch in male development. It is necessary and sufficient for initiating male sex determination by directing the development of supporting cell precursors (pre-Sertoli cells) as Sertoli rather than granulosa cells. Involved in different aspects of gene regulation including promoter activation or repression. Binds to the DNA consensus sequence 5'-[AT]AACAA[AT]-3'. SRY HMG box recognizes DNA by partial intercalation in the minor groove and promotes DNA bending. Also involved in pre-mRNA splicing. In male adult brain involved in the maintenance of motor functions of dopaminergic neurons.</text>
</comment>
<feature type="domain" description="HMG box" evidence="15">
    <location>
        <begin position="1"/>
        <end position="65"/>
    </location>
</feature>
<evidence type="ECO:0000256" key="12">
    <source>
        <dbReference type="ARBA" id="ARBA00045821"/>
    </source>
</evidence>
<comment type="similarity">
    <text evidence="2">Belongs to the SRY family.</text>
</comment>
<evidence type="ECO:0000256" key="13">
    <source>
        <dbReference type="PROSITE-ProRule" id="PRU00267"/>
    </source>
</evidence>
<dbReference type="Pfam" id="PF00505">
    <property type="entry name" value="HMG_box"/>
    <property type="match status" value="1"/>
</dbReference>
<dbReference type="PANTHER" id="PTHR10270:SF161">
    <property type="entry name" value="SEX-DETERMINING REGION Y PROTEIN"/>
    <property type="match status" value="1"/>
</dbReference>
<evidence type="ECO:0000256" key="5">
    <source>
        <dbReference type="ARBA" id="ARBA00022860"/>
    </source>
</evidence>
<evidence type="ECO:0000256" key="10">
    <source>
        <dbReference type="ARBA" id="ARBA00023163"/>
    </source>
</evidence>
<keyword evidence="17" id="KW-1185">Reference proteome</keyword>
<comment type="caution">
    <text evidence="16">The sequence shown here is derived from an EMBL/GenBank/DDBJ whole genome shotgun (WGS) entry which is preliminary data.</text>
</comment>
<evidence type="ECO:0000256" key="9">
    <source>
        <dbReference type="ARBA" id="ARBA00023159"/>
    </source>
</evidence>
<protein>
    <recommendedName>
        <fullName evidence="3">Sex-determining region Y protein</fullName>
    </recommendedName>
    <alternativeName>
        <fullName evidence="11">Testis-determining factor</fullName>
    </alternativeName>
</protein>
<dbReference type="PANTHER" id="PTHR10270">
    <property type="entry name" value="SOX TRANSCRIPTION FACTOR"/>
    <property type="match status" value="1"/>
</dbReference>
<dbReference type="InterPro" id="IPR009071">
    <property type="entry name" value="HMG_box_dom"/>
</dbReference>
<accession>A0ABQ7T8M4</accession>
<dbReference type="PROSITE" id="PS50118">
    <property type="entry name" value="HMG_BOX_2"/>
    <property type="match status" value="1"/>
</dbReference>
<dbReference type="SMART" id="SM00398">
    <property type="entry name" value="HMG"/>
    <property type="match status" value="1"/>
</dbReference>
<feature type="region of interest" description="Disordered" evidence="14">
    <location>
        <begin position="57"/>
        <end position="98"/>
    </location>
</feature>
<comment type="subcellular location">
    <subcellularLocation>
        <location evidence="1">Nucleus speckle</location>
    </subcellularLocation>
</comment>
<name>A0ABQ7T8M4_PHRPL</name>
<keyword evidence="5" id="KW-0112">Calmodulin-binding</keyword>
<evidence type="ECO:0000256" key="2">
    <source>
        <dbReference type="ARBA" id="ARBA00005998"/>
    </source>
</evidence>
<dbReference type="CDD" id="cd22028">
    <property type="entry name" value="HMG-box_SoxA_SoxB_SoxG"/>
    <property type="match status" value="1"/>
</dbReference>
<sequence>MNAFMVWSSGERRRMAQAFPQMHNSEISKRLGAAWKALPEPQKRPFLDEAKRLRARHLREHPDYKYRPRRKGKARTQGPLPLPESPGGTGTPGLAHSMQSAPAFAPMAKETGTQLEPHSYPLSDFHDMMVAYGLQGCDFAEGVAHYGLPQPPYQPLGFSSTVPLTHL</sequence>
<dbReference type="Gene3D" id="1.10.30.10">
    <property type="entry name" value="High mobility group box domain"/>
    <property type="match status" value="1"/>
</dbReference>
<evidence type="ECO:0000259" key="15">
    <source>
        <dbReference type="PROSITE" id="PS50118"/>
    </source>
</evidence>
<organism evidence="16 17">
    <name type="scientific">Phrynosoma platyrhinos</name>
    <name type="common">Desert horned lizard</name>
    <dbReference type="NCBI Taxonomy" id="52577"/>
    <lineage>
        <taxon>Eukaryota</taxon>
        <taxon>Metazoa</taxon>
        <taxon>Chordata</taxon>
        <taxon>Craniata</taxon>
        <taxon>Vertebrata</taxon>
        <taxon>Euteleostomi</taxon>
        <taxon>Lepidosauria</taxon>
        <taxon>Squamata</taxon>
        <taxon>Bifurcata</taxon>
        <taxon>Unidentata</taxon>
        <taxon>Episquamata</taxon>
        <taxon>Toxicofera</taxon>
        <taxon>Iguania</taxon>
        <taxon>Phrynosomatidae</taxon>
        <taxon>Phrynosomatinae</taxon>
        <taxon>Phrynosoma</taxon>
    </lineage>
</organism>
<keyword evidence="7" id="KW-0805">Transcription regulation</keyword>
<keyword evidence="8 13" id="KW-0238">DNA-binding</keyword>
<evidence type="ECO:0000313" key="16">
    <source>
        <dbReference type="EMBL" id="KAH0626056.1"/>
    </source>
</evidence>
<proteinExistence type="inferred from homology"/>
<keyword evidence="13" id="KW-0539">Nucleus</keyword>
<dbReference type="InterPro" id="IPR036910">
    <property type="entry name" value="HMG_box_dom_sf"/>
</dbReference>
<evidence type="ECO:0000256" key="14">
    <source>
        <dbReference type="SAM" id="MobiDB-lite"/>
    </source>
</evidence>
<dbReference type="InterPro" id="IPR050140">
    <property type="entry name" value="SRY-related_HMG-box_TF-like"/>
</dbReference>
<evidence type="ECO:0000256" key="11">
    <source>
        <dbReference type="ARBA" id="ARBA00032498"/>
    </source>
</evidence>
<dbReference type="Proteomes" id="UP000826234">
    <property type="component" value="Unassembled WGS sequence"/>
</dbReference>
<evidence type="ECO:0000256" key="6">
    <source>
        <dbReference type="ARBA" id="ARBA00022928"/>
    </source>
</evidence>
<evidence type="ECO:0000256" key="4">
    <source>
        <dbReference type="ARBA" id="ARBA00022782"/>
    </source>
</evidence>
<evidence type="ECO:0000256" key="3">
    <source>
        <dbReference type="ARBA" id="ARBA00019052"/>
    </source>
</evidence>
<dbReference type="EMBL" id="JAIPUX010000521">
    <property type="protein sequence ID" value="KAH0626056.1"/>
    <property type="molecule type" value="Genomic_DNA"/>
</dbReference>
<dbReference type="SUPFAM" id="SSF47095">
    <property type="entry name" value="HMG-box"/>
    <property type="match status" value="1"/>
</dbReference>
<gene>
    <name evidence="16" type="ORF">JD844_000770</name>
</gene>
<keyword evidence="6" id="KW-0726">Sexual differentiation</keyword>
<evidence type="ECO:0000256" key="1">
    <source>
        <dbReference type="ARBA" id="ARBA00004324"/>
    </source>
</evidence>
<keyword evidence="9" id="KW-0010">Activator</keyword>
<feature type="DNA-binding region" description="HMG box" evidence="13">
    <location>
        <begin position="1"/>
        <end position="65"/>
    </location>
</feature>
<keyword evidence="4" id="KW-0221">Differentiation</keyword>
<keyword evidence="10" id="KW-0804">Transcription</keyword>
<reference evidence="16 17" key="1">
    <citation type="journal article" date="2022" name="Gigascience">
        <title>A chromosome-level genome assembly and annotation of the desert horned lizard, Phrynosoma platyrhinos, provides insight into chromosomal rearrangements among reptiles.</title>
        <authorList>
            <person name="Koochekian N."/>
            <person name="Ascanio A."/>
            <person name="Farleigh K."/>
            <person name="Card D.C."/>
            <person name="Schield D.R."/>
            <person name="Castoe T.A."/>
            <person name="Jezkova T."/>
        </authorList>
    </citation>
    <scope>NUCLEOTIDE SEQUENCE [LARGE SCALE GENOMIC DNA]</scope>
    <source>
        <strain evidence="16">NK-2021</strain>
    </source>
</reference>
<evidence type="ECO:0000256" key="8">
    <source>
        <dbReference type="ARBA" id="ARBA00023125"/>
    </source>
</evidence>
<evidence type="ECO:0000256" key="7">
    <source>
        <dbReference type="ARBA" id="ARBA00023015"/>
    </source>
</evidence>